<keyword evidence="2" id="KW-1133">Transmembrane helix</keyword>
<dbReference type="AlphaFoldDB" id="A0AA38PIA6"/>
<feature type="region of interest" description="Disordered" evidence="1">
    <location>
        <begin position="261"/>
        <end position="303"/>
    </location>
</feature>
<sequence>MVGSAGVHRRLHKVFSRNETLKKRQFGIGIPSIGDSNPLSDAIAQIFPTTSSDETHRTSSSTKASSTSTSSSSVAPNTSILSATSTTLSSTSSTIPVSAATVSSTGSTSTFLASAASQSTIPSTSTSSDASTSTESSTSGSTTSTGNVVGIVAAVIIAILALGVFGFFIVRQRRRKTKEAQLIHQVDPFNVGLPEKDLPPPPPINTEQRMTFGTKYGKPGPGEFPFSQAQTDSSIAYRLPSATYGYGYGIATVDDEKLVRTPSGRSLTSPFADPSSLSAVSPIASSPRVPSPTESPFADPVDPSVGIRLPPAASVKYTPSYVPIMDGTSISPTRVPASAYSPVERSSSSGSSSTVRAVGRTQPQVGYAQEHEARPATVYDEGDAYGGI</sequence>
<dbReference type="Proteomes" id="UP001163846">
    <property type="component" value="Unassembled WGS sequence"/>
</dbReference>
<name>A0AA38PIA6_9AGAR</name>
<dbReference type="CDD" id="cd12087">
    <property type="entry name" value="TM_EGFR-like"/>
    <property type="match status" value="1"/>
</dbReference>
<keyword evidence="2" id="KW-0812">Transmembrane</keyword>
<feature type="region of interest" description="Disordered" evidence="1">
    <location>
        <begin position="332"/>
        <end position="388"/>
    </location>
</feature>
<evidence type="ECO:0000313" key="3">
    <source>
        <dbReference type="EMBL" id="KAJ3843160.1"/>
    </source>
</evidence>
<accession>A0AA38PIA6</accession>
<evidence type="ECO:0000256" key="2">
    <source>
        <dbReference type="SAM" id="Phobius"/>
    </source>
</evidence>
<gene>
    <name evidence="3" type="ORF">F5878DRAFT_605608</name>
</gene>
<feature type="compositionally biased region" description="Low complexity" evidence="1">
    <location>
        <begin position="58"/>
        <end position="76"/>
    </location>
</feature>
<reference evidence="3" key="1">
    <citation type="submission" date="2022-08" db="EMBL/GenBank/DDBJ databases">
        <authorList>
            <consortium name="DOE Joint Genome Institute"/>
            <person name="Min B."/>
            <person name="Riley R."/>
            <person name="Sierra-Patev S."/>
            <person name="Naranjo-Ortiz M."/>
            <person name="Looney B."/>
            <person name="Konkel Z."/>
            <person name="Slot J.C."/>
            <person name="Sakamoto Y."/>
            <person name="Steenwyk J.L."/>
            <person name="Rokas A."/>
            <person name="Carro J."/>
            <person name="Camarero S."/>
            <person name="Ferreira P."/>
            <person name="Molpeceres G."/>
            <person name="Ruiz-Duenas F.J."/>
            <person name="Serrano A."/>
            <person name="Henrissat B."/>
            <person name="Drula E."/>
            <person name="Hughes K.W."/>
            <person name="Mata J.L."/>
            <person name="Ishikawa N.K."/>
            <person name="Vargas-Isla R."/>
            <person name="Ushijima S."/>
            <person name="Smith C.A."/>
            <person name="Ahrendt S."/>
            <person name="Andreopoulos W."/>
            <person name="He G."/>
            <person name="Labutti K."/>
            <person name="Lipzen A."/>
            <person name="Ng V."/>
            <person name="Sandor L."/>
            <person name="Barry K."/>
            <person name="Martinez A.T."/>
            <person name="Xiao Y."/>
            <person name="Gibbons J.G."/>
            <person name="Terashima K."/>
            <person name="Hibbett D.S."/>
            <person name="Grigoriev I.V."/>
        </authorList>
    </citation>
    <scope>NUCLEOTIDE SEQUENCE</scope>
    <source>
        <strain evidence="3">TFB9207</strain>
    </source>
</reference>
<feature type="compositionally biased region" description="Low complexity" evidence="1">
    <location>
        <begin position="274"/>
        <end position="287"/>
    </location>
</feature>
<organism evidence="3 4">
    <name type="scientific">Lentinula raphanica</name>
    <dbReference type="NCBI Taxonomy" id="153919"/>
    <lineage>
        <taxon>Eukaryota</taxon>
        <taxon>Fungi</taxon>
        <taxon>Dikarya</taxon>
        <taxon>Basidiomycota</taxon>
        <taxon>Agaricomycotina</taxon>
        <taxon>Agaricomycetes</taxon>
        <taxon>Agaricomycetidae</taxon>
        <taxon>Agaricales</taxon>
        <taxon>Marasmiineae</taxon>
        <taxon>Omphalotaceae</taxon>
        <taxon>Lentinula</taxon>
    </lineage>
</organism>
<feature type="region of interest" description="Disordered" evidence="1">
    <location>
        <begin position="113"/>
        <end position="144"/>
    </location>
</feature>
<evidence type="ECO:0000313" key="4">
    <source>
        <dbReference type="Proteomes" id="UP001163846"/>
    </source>
</evidence>
<proteinExistence type="predicted"/>
<keyword evidence="4" id="KW-1185">Reference proteome</keyword>
<keyword evidence="2" id="KW-0472">Membrane</keyword>
<evidence type="ECO:0000256" key="1">
    <source>
        <dbReference type="SAM" id="MobiDB-lite"/>
    </source>
</evidence>
<feature type="region of interest" description="Disordered" evidence="1">
    <location>
        <begin position="48"/>
        <end position="76"/>
    </location>
</feature>
<feature type="transmembrane region" description="Helical" evidence="2">
    <location>
        <begin position="148"/>
        <end position="170"/>
    </location>
</feature>
<protein>
    <submittedName>
        <fullName evidence="3">Uncharacterized protein</fullName>
    </submittedName>
</protein>
<comment type="caution">
    <text evidence="3">The sequence shown here is derived from an EMBL/GenBank/DDBJ whole genome shotgun (WGS) entry which is preliminary data.</text>
</comment>
<dbReference type="EMBL" id="MU805983">
    <property type="protein sequence ID" value="KAJ3843160.1"/>
    <property type="molecule type" value="Genomic_DNA"/>
</dbReference>